<evidence type="ECO:0000313" key="3">
    <source>
        <dbReference type="Proteomes" id="UP000198418"/>
    </source>
</evidence>
<gene>
    <name evidence="2" type="ORF">SAMN06265338_11744</name>
</gene>
<proteinExistence type="predicted"/>
<dbReference type="Proteomes" id="UP000198418">
    <property type="component" value="Unassembled WGS sequence"/>
</dbReference>
<evidence type="ECO:0000313" key="2">
    <source>
        <dbReference type="EMBL" id="SNB82034.1"/>
    </source>
</evidence>
<accession>A0A212S9C8</accession>
<protein>
    <submittedName>
        <fullName evidence="2">Uncharacterized protein</fullName>
    </submittedName>
</protein>
<sequence>MTAAAFMVGPAPAQSEDVPSWLASKPVSKNRAQSGTPKTGTNADMRAGAGDDRIDTEHIFGFSMGSDIGEKGEIEFEMENVGGVGKRSGSYFAFTSLNLLKYTVTDNFRIAPGVAWGANSIRNVPGYDSRSQGALKGAVVEVRYKLLDRDAMPFGLTLHAQPGWDRVDETTALRVEGYGGEFALLADKEIIKDRLWTAVNLWYGLAASKDAGGGDAWSRGSDLELHGAVSTRVSRTLVMGGEMRYLRAYDGMGLNTFRGEALFLGPTFSWTVARNVGLSGTVNFQVAGKAAGAAHSLDLDNYERVQGMLRFNMHF</sequence>
<name>A0A212S9C8_RHOAC</name>
<feature type="region of interest" description="Disordered" evidence="1">
    <location>
        <begin position="1"/>
        <end position="48"/>
    </location>
</feature>
<reference evidence="3" key="1">
    <citation type="submission" date="2017-06" db="EMBL/GenBank/DDBJ databases">
        <authorList>
            <person name="Varghese N."/>
            <person name="Submissions S."/>
        </authorList>
    </citation>
    <scope>NUCLEOTIDE SEQUENCE [LARGE SCALE GENOMIC DNA]</scope>
    <source>
        <strain evidence="3">DSM 137</strain>
    </source>
</reference>
<organism evidence="2 3">
    <name type="scientific">Rhodoblastus acidophilus</name>
    <name type="common">Rhodopseudomonas acidophila</name>
    <dbReference type="NCBI Taxonomy" id="1074"/>
    <lineage>
        <taxon>Bacteria</taxon>
        <taxon>Pseudomonadati</taxon>
        <taxon>Pseudomonadota</taxon>
        <taxon>Alphaproteobacteria</taxon>
        <taxon>Hyphomicrobiales</taxon>
        <taxon>Rhodoblastaceae</taxon>
        <taxon>Rhodoblastus</taxon>
    </lineage>
</organism>
<keyword evidence="3" id="KW-1185">Reference proteome</keyword>
<evidence type="ECO:0000256" key="1">
    <source>
        <dbReference type="SAM" id="MobiDB-lite"/>
    </source>
</evidence>
<feature type="compositionally biased region" description="Polar residues" evidence="1">
    <location>
        <begin position="30"/>
        <end position="42"/>
    </location>
</feature>
<dbReference type="RefSeq" id="WP_244593306.1">
    <property type="nucleotide sequence ID" value="NZ_FYDG01000017.1"/>
</dbReference>
<dbReference type="AlphaFoldDB" id="A0A212S9C8"/>
<dbReference type="EMBL" id="FYDG01000017">
    <property type="protein sequence ID" value="SNB82034.1"/>
    <property type="molecule type" value="Genomic_DNA"/>
</dbReference>